<keyword evidence="1" id="KW-1133">Transmembrane helix</keyword>
<keyword evidence="1" id="KW-0472">Membrane</keyword>
<accession>A0A1F7X6F1</accession>
<dbReference type="AlphaFoldDB" id="A0A1F7X6F1"/>
<comment type="caution">
    <text evidence="2">The sequence shown here is derived from an EMBL/GenBank/DDBJ whole genome shotgun (WGS) entry which is preliminary data.</text>
</comment>
<organism evidence="2 3">
    <name type="scientific">Candidatus Woesebacteria bacterium RBG_13_46_13</name>
    <dbReference type="NCBI Taxonomy" id="1802479"/>
    <lineage>
        <taxon>Bacteria</taxon>
        <taxon>Candidatus Woeseibacteriota</taxon>
    </lineage>
</organism>
<sequence>MIGTKVILTVLFNVAGIVIIAWGMFNDKIWVMAVGGALTGIVIGLMYDDLLGQIRDVKIDEEEEEEEDQ</sequence>
<protein>
    <submittedName>
        <fullName evidence="2">Uncharacterized protein</fullName>
    </submittedName>
</protein>
<evidence type="ECO:0000256" key="1">
    <source>
        <dbReference type="SAM" id="Phobius"/>
    </source>
</evidence>
<dbReference type="STRING" id="1802479.A2Y68_00780"/>
<gene>
    <name evidence="2" type="ORF">A2Y68_00780</name>
</gene>
<dbReference type="EMBL" id="MGFR01000002">
    <property type="protein sequence ID" value="OGM09948.1"/>
    <property type="molecule type" value="Genomic_DNA"/>
</dbReference>
<proteinExistence type="predicted"/>
<dbReference type="Proteomes" id="UP000176778">
    <property type="component" value="Unassembled WGS sequence"/>
</dbReference>
<keyword evidence="1" id="KW-0812">Transmembrane</keyword>
<evidence type="ECO:0000313" key="3">
    <source>
        <dbReference type="Proteomes" id="UP000176778"/>
    </source>
</evidence>
<feature type="transmembrane region" description="Helical" evidence="1">
    <location>
        <begin position="7"/>
        <end position="23"/>
    </location>
</feature>
<reference evidence="2 3" key="1">
    <citation type="journal article" date="2016" name="Nat. Commun.">
        <title>Thousands of microbial genomes shed light on interconnected biogeochemical processes in an aquifer system.</title>
        <authorList>
            <person name="Anantharaman K."/>
            <person name="Brown C.T."/>
            <person name="Hug L.A."/>
            <person name="Sharon I."/>
            <person name="Castelle C.J."/>
            <person name="Probst A.J."/>
            <person name="Thomas B.C."/>
            <person name="Singh A."/>
            <person name="Wilkins M.J."/>
            <person name="Karaoz U."/>
            <person name="Brodie E.L."/>
            <person name="Williams K.H."/>
            <person name="Hubbard S.S."/>
            <person name="Banfield J.F."/>
        </authorList>
    </citation>
    <scope>NUCLEOTIDE SEQUENCE [LARGE SCALE GENOMIC DNA]</scope>
</reference>
<evidence type="ECO:0000313" key="2">
    <source>
        <dbReference type="EMBL" id="OGM09948.1"/>
    </source>
</evidence>
<name>A0A1F7X6F1_9BACT</name>
<feature type="transmembrane region" description="Helical" evidence="1">
    <location>
        <begin position="29"/>
        <end position="47"/>
    </location>
</feature>